<accession>A0A507R117</accession>
<organism evidence="1 2">
    <name type="scientific">Monascus purpureus</name>
    <name type="common">Red mold</name>
    <name type="synonym">Monascus anka</name>
    <dbReference type="NCBI Taxonomy" id="5098"/>
    <lineage>
        <taxon>Eukaryota</taxon>
        <taxon>Fungi</taxon>
        <taxon>Dikarya</taxon>
        <taxon>Ascomycota</taxon>
        <taxon>Pezizomycotina</taxon>
        <taxon>Eurotiomycetes</taxon>
        <taxon>Eurotiomycetidae</taxon>
        <taxon>Eurotiales</taxon>
        <taxon>Aspergillaceae</taxon>
        <taxon>Monascus</taxon>
    </lineage>
</organism>
<evidence type="ECO:0000313" key="1">
    <source>
        <dbReference type="EMBL" id="TQB73881.1"/>
    </source>
</evidence>
<name>A0A507R117_MONPU</name>
<evidence type="ECO:0000313" key="2">
    <source>
        <dbReference type="Proteomes" id="UP000319663"/>
    </source>
</evidence>
<reference evidence="1 2" key="1">
    <citation type="submission" date="2019-06" db="EMBL/GenBank/DDBJ databases">
        <title>Wine fermentation using esterase from Monascus purpureus.</title>
        <authorList>
            <person name="Geng C."/>
            <person name="Zhang Y."/>
        </authorList>
    </citation>
    <scope>NUCLEOTIDE SEQUENCE [LARGE SCALE GENOMIC DNA]</scope>
    <source>
        <strain evidence="1">HQ1</strain>
    </source>
</reference>
<protein>
    <submittedName>
        <fullName evidence="1">Uncharacterized protein</fullName>
    </submittedName>
</protein>
<sequence>MYRELQAKILRSPPFTDTNTLISTHHCMHLLVSYLRHTVPPDESGEFDDSWIGSLLTVSPLLRIVEFFSAEIGDGGSQRTQRKDFMYNFHNDIETNERDDMNSLVFEPNPNSHIHASVSDVWFDVAREELGSRKAVPHHMEKVWVWEGVPILFGCRHCGDDSRGWCA</sequence>
<gene>
    <name evidence="1" type="ORF">MPDQ_005359</name>
</gene>
<dbReference type="AlphaFoldDB" id="A0A507R117"/>
<proteinExistence type="predicted"/>
<dbReference type="Proteomes" id="UP000319663">
    <property type="component" value="Unassembled WGS sequence"/>
</dbReference>
<keyword evidence="2" id="KW-1185">Reference proteome</keyword>
<comment type="caution">
    <text evidence="1">The sequence shown here is derived from an EMBL/GenBank/DDBJ whole genome shotgun (WGS) entry which is preliminary data.</text>
</comment>
<dbReference type="EMBL" id="VIFY01000038">
    <property type="protein sequence ID" value="TQB73881.1"/>
    <property type="molecule type" value="Genomic_DNA"/>
</dbReference>